<dbReference type="InterPro" id="IPR005097">
    <property type="entry name" value="Sacchrp_dh_NADP-bd"/>
</dbReference>
<dbReference type="InterPro" id="IPR036291">
    <property type="entry name" value="NAD(P)-bd_dom_sf"/>
</dbReference>
<dbReference type="GO" id="GO:0005739">
    <property type="term" value="C:mitochondrion"/>
    <property type="evidence" value="ECO:0007669"/>
    <property type="project" value="TreeGrafter"/>
</dbReference>
<sequence>MTMKDFDILLLGVTGCVGKLAAAELISNFGEEIRLCFGGRNVGKTEAVRAALAAEYPSALKVPIVQVDTANPEVLGAVVRRSKVVLNLVGPYPVLGEAVVKACAESGVDYSDVSGEGLWQHEMIGRYHDTAMETAARLVFGLGIASAASDLSAFFMAQYMHEKHDVKLSQVHMVWTKFESAGASGGTVSTLMAEGERSSSERQLLHDPYLLHPAGSRAHLPGQNHQTTPLFDVDSDRYTIPWISSDVNTQNVLRSYALLEYSYGRAFTYYESFAGSMGNGFFNGLIPAMIMHFLMGLLFLFLRLRLTRPLMRILLPKPGEEPSREALNNGCVEGLITAHGENGCYQISCRLTIPFEPGYKFTSISVSEASVLLAKADEIDLIKAKKGCLTAASCFEELLVARLSSRGIKWEILD</sequence>
<dbReference type="PANTHER" id="PTHR12286:SF5">
    <property type="entry name" value="SACCHAROPINE DEHYDROGENASE-LIKE OXIDOREDUCTASE"/>
    <property type="match status" value="1"/>
</dbReference>
<evidence type="ECO:0000259" key="3">
    <source>
        <dbReference type="Pfam" id="PF03435"/>
    </source>
</evidence>
<dbReference type="PANTHER" id="PTHR12286">
    <property type="entry name" value="SACCHAROPINE DEHYDROGENASE-LIKE OXIDOREDUCTASE"/>
    <property type="match status" value="1"/>
</dbReference>
<dbReference type="EMBL" id="JAMWBK010000008">
    <property type="protein sequence ID" value="KAJ8902977.1"/>
    <property type="molecule type" value="Genomic_DNA"/>
</dbReference>
<dbReference type="GO" id="GO:0005886">
    <property type="term" value="C:plasma membrane"/>
    <property type="evidence" value="ECO:0007669"/>
    <property type="project" value="TreeGrafter"/>
</dbReference>
<evidence type="ECO:0000256" key="1">
    <source>
        <dbReference type="ARBA" id="ARBA00038048"/>
    </source>
</evidence>
<feature type="transmembrane region" description="Helical" evidence="2">
    <location>
        <begin position="281"/>
        <end position="302"/>
    </location>
</feature>
<accession>A0AAV8UPA0</accession>
<dbReference type="AlphaFoldDB" id="A0AAV8UPA0"/>
<dbReference type="Proteomes" id="UP001157974">
    <property type="component" value="Unassembled WGS sequence"/>
</dbReference>
<keyword evidence="2" id="KW-1133">Transmembrane helix</keyword>
<keyword evidence="5" id="KW-1185">Reference proteome</keyword>
<keyword evidence="2" id="KW-0812">Transmembrane</keyword>
<dbReference type="Pfam" id="PF03435">
    <property type="entry name" value="Sacchrp_dh_NADP"/>
    <property type="match status" value="1"/>
</dbReference>
<dbReference type="GO" id="GO:0005811">
    <property type="term" value="C:lipid droplet"/>
    <property type="evidence" value="ECO:0007669"/>
    <property type="project" value="TreeGrafter"/>
</dbReference>
<feature type="domain" description="Saccharopine dehydrogenase NADP binding" evidence="3">
    <location>
        <begin position="8"/>
        <end position="115"/>
    </location>
</feature>
<proteinExistence type="inferred from homology"/>
<evidence type="ECO:0000313" key="4">
    <source>
        <dbReference type="EMBL" id="KAJ8902977.1"/>
    </source>
</evidence>
<keyword evidence="2" id="KW-0472">Membrane</keyword>
<evidence type="ECO:0000256" key="2">
    <source>
        <dbReference type="SAM" id="Phobius"/>
    </source>
</evidence>
<dbReference type="InterPro" id="IPR051276">
    <property type="entry name" value="Saccharopine_DH-like_oxidrdct"/>
</dbReference>
<organism evidence="4 5">
    <name type="scientific">Rhodosorus marinus</name>
    <dbReference type="NCBI Taxonomy" id="101924"/>
    <lineage>
        <taxon>Eukaryota</taxon>
        <taxon>Rhodophyta</taxon>
        <taxon>Stylonematophyceae</taxon>
        <taxon>Stylonematales</taxon>
        <taxon>Stylonemataceae</taxon>
        <taxon>Rhodosorus</taxon>
    </lineage>
</organism>
<dbReference type="SUPFAM" id="SSF51735">
    <property type="entry name" value="NAD(P)-binding Rossmann-fold domains"/>
    <property type="match status" value="1"/>
</dbReference>
<evidence type="ECO:0000313" key="5">
    <source>
        <dbReference type="Proteomes" id="UP001157974"/>
    </source>
</evidence>
<reference evidence="4 5" key="1">
    <citation type="journal article" date="2023" name="Nat. Commun.">
        <title>Origin of minicircular mitochondrial genomes in red algae.</title>
        <authorList>
            <person name="Lee Y."/>
            <person name="Cho C.H."/>
            <person name="Lee Y.M."/>
            <person name="Park S.I."/>
            <person name="Yang J.H."/>
            <person name="West J.A."/>
            <person name="Bhattacharya D."/>
            <person name="Yoon H.S."/>
        </authorList>
    </citation>
    <scope>NUCLEOTIDE SEQUENCE [LARGE SCALE GENOMIC DNA]</scope>
    <source>
        <strain evidence="4 5">CCMP1338</strain>
        <tissue evidence="4">Whole cell</tissue>
    </source>
</reference>
<comment type="similarity">
    <text evidence="1">Belongs to the saccharopine dehydrogenase family.</text>
</comment>
<gene>
    <name evidence="4" type="ORF">NDN08_006294</name>
</gene>
<name>A0AAV8UPA0_9RHOD</name>
<dbReference type="Gene3D" id="3.40.50.720">
    <property type="entry name" value="NAD(P)-binding Rossmann-like Domain"/>
    <property type="match status" value="1"/>
</dbReference>
<comment type="caution">
    <text evidence="4">The sequence shown here is derived from an EMBL/GenBank/DDBJ whole genome shotgun (WGS) entry which is preliminary data.</text>
</comment>
<dbReference type="GO" id="GO:0009247">
    <property type="term" value="P:glycolipid biosynthetic process"/>
    <property type="evidence" value="ECO:0007669"/>
    <property type="project" value="TreeGrafter"/>
</dbReference>
<protein>
    <recommendedName>
        <fullName evidence="3">Saccharopine dehydrogenase NADP binding domain-containing protein</fullName>
    </recommendedName>
</protein>